<feature type="transmembrane region" description="Helical" evidence="1">
    <location>
        <begin position="91"/>
        <end position="118"/>
    </location>
</feature>
<evidence type="ECO:0000313" key="3">
    <source>
        <dbReference type="Proteomes" id="UP000196877"/>
    </source>
</evidence>
<dbReference type="Pfam" id="PF17319">
    <property type="entry name" value="DUF5362"/>
    <property type="match status" value="1"/>
</dbReference>
<dbReference type="InterPro" id="IPR035287">
    <property type="entry name" value="DUF5362"/>
</dbReference>
<keyword evidence="3" id="KW-1185">Reference proteome</keyword>
<accession>A0ABM6LCM3</accession>
<feature type="transmembrane region" description="Helical" evidence="1">
    <location>
        <begin position="20"/>
        <end position="52"/>
    </location>
</feature>
<protein>
    <submittedName>
        <fullName evidence="2">Uncharacterized protein</fullName>
    </submittedName>
</protein>
<reference evidence="2 3" key="1">
    <citation type="submission" date="2017-06" db="EMBL/GenBank/DDBJ databases">
        <title>Genome sequence of Bacillus sonorensis strain SRCM101395.</title>
        <authorList>
            <person name="Cho S.H."/>
        </authorList>
    </citation>
    <scope>NUCLEOTIDE SEQUENCE [LARGE SCALE GENOMIC DNA]</scope>
    <source>
        <strain evidence="2 3">SRCM101395</strain>
    </source>
</reference>
<gene>
    <name evidence="2" type="ORF">S101395_00481</name>
</gene>
<dbReference type="RefSeq" id="WP_006639390.1">
    <property type="nucleotide sequence ID" value="NZ_BORD01000001.1"/>
</dbReference>
<evidence type="ECO:0000313" key="2">
    <source>
        <dbReference type="EMBL" id="ASB87036.1"/>
    </source>
</evidence>
<dbReference type="Proteomes" id="UP000196877">
    <property type="component" value="Chromosome"/>
</dbReference>
<evidence type="ECO:0000256" key="1">
    <source>
        <dbReference type="SAM" id="Phobius"/>
    </source>
</evidence>
<organism evidence="2 3">
    <name type="scientific">Bacillus sonorensis</name>
    <dbReference type="NCBI Taxonomy" id="119858"/>
    <lineage>
        <taxon>Bacteria</taxon>
        <taxon>Bacillati</taxon>
        <taxon>Bacillota</taxon>
        <taxon>Bacilli</taxon>
        <taxon>Bacillales</taxon>
        <taxon>Bacillaceae</taxon>
        <taxon>Bacillus</taxon>
    </lineage>
</organism>
<proteinExistence type="predicted"/>
<sequence>MMMTERLRNSLNTVSKWGKIAAIFTIITGAFTALCGLPVFLIGAVPGVLLIFSGIYLLKSASAAAQMNKELAEEPHELLMENYAKFIKWQVYYLVANVVLVLLGIILFMIFFFIGMAAGLSETHYYYE</sequence>
<keyword evidence="1" id="KW-1133">Transmembrane helix</keyword>
<dbReference type="EMBL" id="CP021920">
    <property type="protein sequence ID" value="ASB87036.1"/>
    <property type="molecule type" value="Genomic_DNA"/>
</dbReference>
<keyword evidence="1" id="KW-0812">Transmembrane</keyword>
<name>A0ABM6LCM3_9BACI</name>
<dbReference type="GeneID" id="92855480"/>
<keyword evidence="1" id="KW-0472">Membrane</keyword>